<dbReference type="Gene3D" id="3.40.50.720">
    <property type="entry name" value="NAD(P)-binding Rossmann-like Domain"/>
    <property type="match status" value="1"/>
</dbReference>
<dbReference type="Pfam" id="PF08240">
    <property type="entry name" value="ADH_N"/>
    <property type="match status" value="1"/>
</dbReference>
<dbReference type="GO" id="GO:0043957">
    <property type="term" value="F:acryloyl-CoA reductase (NADPH) activity"/>
    <property type="evidence" value="ECO:0007669"/>
    <property type="project" value="TreeGrafter"/>
</dbReference>
<dbReference type="Gene3D" id="3.90.180.10">
    <property type="entry name" value="Medium-chain alcohol dehydrogenases, catalytic domain"/>
    <property type="match status" value="1"/>
</dbReference>
<dbReference type="RefSeq" id="WP_131994588.1">
    <property type="nucleotide sequence ID" value="NZ_JACGXM010000005.1"/>
</dbReference>
<gene>
    <name evidence="2" type="ORF">EV148_102206</name>
</gene>
<dbReference type="SMART" id="SM00829">
    <property type="entry name" value="PKS_ER"/>
    <property type="match status" value="1"/>
</dbReference>
<evidence type="ECO:0000313" key="3">
    <source>
        <dbReference type="Proteomes" id="UP000294862"/>
    </source>
</evidence>
<organism evidence="2 3">
    <name type="scientific">Dokdonella fugitiva</name>
    <dbReference type="NCBI Taxonomy" id="328517"/>
    <lineage>
        <taxon>Bacteria</taxon>
        <taxon>Pseudomonadati</taxon>
        <taxon>Pseudomonadota</taxon>
        <taxon>Gammaproteobacteria</taxon>
        <taxon>Lysobacterales</taxon>
        <taxon>Rhodanobacteraceae</taxon>
        <taxon>Dokdonella</taxon>
    </lineage>
</organism>
<feature type="domain" description="Enoyl reductase (ER)" evidence="1">
    <location>
        <begin position="21"/>
        <end position="329"/>
    </location>
</feature>
<dbReference type="NCBIfam" id="TIGR02823">
    <property type="entry name" value="oxido_YhdH"/>
    <property type="match status" value="1"/>
</dbReference>
<dbReference type="AlphaFoldDB" id="A0A4R2IGK6"/>
<dbReference type="InterPro" id="IPR020843">
    <property type="entry name" value="ER"/>
</dbReference>
<accession>A0A4R2IGK6</accession>
<dbReference type="InterPro" id="IPR011032">
    <property type="entry name" value="GroES-like_sf"/>
</dbReference>
<dbReference type="SUPFAM" id="SSF51735">
    <property type="entry name" value="NAD(P)-binding Rossmann-fold domains"/>
    <property type="match status" value="1"/>
</dbReference>
<keyword evidence="3" id="KW-1185">Reference proteome</keyword>
<dbReference type="InterPro" id="IPR013154">
    <property type="entry name" value="ADH-like_N"/>
</dbReference>
<dbReference type="CDD" id="cd05280">
    <property type="entry name" value="MDR_yhdh_yhfp"/>
    <property type="match status" value="1"/>
</dbReference>
<protein>
    <submittedName>
        <fullName evidence="2">Putative YhdH/YhfP family quinone oxidoreductase</fullName>
    </submittedName>
</protein>
<dbReference type="InterPro" id="IPR014188">
    <property type="entry name" value="Acrylyl-CoA_reductase_AcuI"/>
</dbReference>
<sequence>MTFQAGFSAFRIRDDQSGYRAGIETMRTDDLSPGEVLVKVAYSSVNYKDALAGTGKGKILRRFPLNGGIDVAGYVAASTDPAFKEGDAVLCTGCGLSETRDGGYAEYARLESKWTIPLPQGLTLRESMALGTAGFTAALSLFQLVRNGQVPEMGPIVVTGATGGVGALAIDILTRAGFEAHAITGKVEQFDWLIGLGAKQCIAREGLYWGQRPLETARWAGAIDNVGGDMLAGLTRVIRPYGNIASCGLAASADLATTVMPFIIRGLSLLGIASAGTARAIRDQVWEHLATDWKPAHLATIANREVTLSELPPVFDTMLAGGSLGRTVVKVA</sequence>
<dbReference type="EMBL" id="SLWQ01000002">
    <property type="protein sequence ID" value="TCO41855.1"/>
    <property type="molecule type" value="Genomic_DNA"/>
</dbReference>
<dbReference type="PANTHER" id="PTHR43677">
    <property type="entry name" value="SHORT-CHAIN DEHYDROGENASE/REDUCTASE"/>
    <property type="match status" value="1"/>
</dbReference>
<dbReference type="Proteomes" id="UP000294862">
    <property type="component" value="Unassembled WGS sequence"/>
</dbReference>
<proteinExistence type="predicted"/>
<evidence type="ECO:0000259" key="1">
    <source>
        <dbReference type="SMART" id="SM00829"/>
    </source>
</evidence>
<dbReference type="SUPFAM" id="SSF50129">
    <property type="entry name" value="GroES-like"/>
    <property type="match status" value="1"/>
</dbReference>
<name>A0A4R2IGK6_9GAMM</name>
<reference evidence="2 3" key="1">
    <citation type="journal article" date="2015" name="Stand. Genomic Sci.">
        <title>Genomic Encyclopedia of Bacterial and Archaeal Type Strains, Phase III: the genomes of soil and plant-associated and newly described type strains.</title>
        <authorList>
            <person name="Whitman W.B."/>
            <person name="Woyke T."/>
            <person name="Klenk H.P."/>
            <person name="Zhou Y."/>
            <person name="Lilburn T.G."/>
            <person name="Beck B.J."/>
            <person name="De Vos P."/>
            <person name="Vandamme P."/>
            <person name="Eisen J.A."/>
            <person name="Garrity G."/>
            <person name="Hugenholtz P."/>
            <person name="Kyrpides N.C."/>
        </authorList>
    </citation>
    <scope>NUCLEOTIDE SEQUENCE [LARGE SCALE GENOMIC DNA]</scope>
    <source>
        <strain evidence="2 3">A3</strain>
    </source>
</reference>
<dbReference type="PANTHER" id="PTHR43677:SF1">
    <property type="entry name" value="ACRYLYL-COA REDUCTASE ACUI-RELATED"/>
    <property type="match status" value="1"/>
</dbReference>
<dbReference type="InterPro" id="IPR051397">
    <property type="entry name" value="Zn-ADH-like_protein"/>
</dbReference>
<dbReference type="InterPro" id="IPR036291">
    <property type="entry name" value="NAD(P)-bd_dom_sf"/>
</dbReference>
<dbReference type="OrthoDB" id="9782155at2"/>
<comment type="caution">
    <text evidence="2">The sequence shown here is derived from an EMBL/GenBank/DDBJ whole genome shotgun (WGS) entry which is preliminary data.</text>
</comment>
<evidence type="ECO:0000313" key="2">
    <source>
        <dbReference type="EMBL" id="TCO41855.1"/>
    </source>
</evidence>